<feature type="region of interest" description="Disordered" evidence="1">
    <location>
        <begin position="367"/>
        <end position="422"/>
    </location>
</feature>
<reference evidence="2" key="1">
    <citation type="submission" date="2023-03" db="EMBL/GenBank/DDBJ databases">
        <title>Massive genome expansion in bonnet fungi (Mycena s.s.) driven by repeated elements and novel gene families across ecological guilds.</title>
        <authorList>
            <consortium name="Lawrence Berkeley National Laboratory"/>
            <person name="Harder C.B."/>
            <person name="Miyauchi S."/>
            <person name="Viragh M."/>
            <person name="Kuo A."/>
            <person name="Thoen E."/>
            <person name="Andreopoulos B."/>
            <person name="Lu D."/>
            <person name="Skrede I."/>
            <person name="Drula E."/>
            <person name="Henrissat B."/>
            <person name="Morin E."/>
            <person name="Kohler A."/>
            <person name="Barry K."/>
            <person name="LaButti K."/>
            <person name="Morin E."/>
            <person name="Salamov A."/>
            <person name="Lipzen A."/>
            <person name="Mereny Z."/>
            <person name="Hegedus B."/>
            <person name="Baldrian P."/>
            <person name="Stursova M."/>
            <person name="Weitz H."/>
            <person name="Taylor A."/>
            <person name="Grigoriev I.V."/>
            <person name="Nagy L.G."/>
            <person name="Martin F."/>
            <person name="Kauserud H."/>
        </authorList>
    </citation>
    <scope>NUCLEOTIDE SEQUENCE</scope>
    <source>
        <strain evidence="2">CBHHK188m</strain>
    </source>
</reference>
<comment type="caution">
    <text evidence="2">The sequence shown here is derived from an EMBL/GenBank/DDBJ whole genome shotgun (WGS) entry which is preliminary data.</text>
</comment>
<feature type="compositionally biased region" description="Basic residues" evidence="1">
    <location>
        <begin position="77"/>
        <end position="93"/>
    </location>
</feature>
<protein>
    <submittedName>
        <fullName evidence="2">Uncharacterized protein</fullName>
    </submittedName>
</protein>
<feature type="compositionally biased region" description="Acidic residues" evidence="1">
    <location>
        <begin position="99"/>
        <end position="129"/>
    </location>
</feature>
<name>A0AAD7NQ35_9AGAR</name>
<proteinExistence type="predicted"/>
<evidence type="ECO:0000313" key="3">
    <source>
        <dbReference type="Proteomes" id="UP001215280"/>
    </source>
</evidence>
<evidence type="ECO:0000313" key="2">
    <source>
        <dbReference type="EMBL" id="KAJ7770258.1"/>
    </source>
</evidence>
<dbReference type="Proteomes" id="UP001215280">
    <property type="component" value="Unassembled WGS sequence"/>
</dbReference>
<accession>A0AAD7NQ35</accession>
<sequence>MDYVNYKVDVMHKFGVELAGWPSDIPFERPVKLTADQGRKIRNGLQSGAIRWVVMTKSQRKELAQEIEELGGVADLKRRKMRSDKGKSRKGKGKANNSDSEDEDGEDGEGGEDDEDGNDKDNEDDEDEEIPQRKSTAAATASSRSKCGADTRSRNSTATASSGRNCRLAHEPRIWRHPVAIAATAGTNPTPSSTAALLTNLIPTAVLTNDILGTNTALGVPASAALTHDLAGHNIAPAGVIPAATGPTTGAMDHTIYDFDNGAYDFDHTVYNFDFSDMDLTNLSNPSTSDADIFLGTNGGHTGGAHGRLQHAATPLHFPAGVMGSDLYGMPPLPNSFGVAIFEPAGSAASTNRPVGGVLEEATNMEQAVPQKRGHAAEGMTEPPPAKKSQRDVTWTAVTFGDDAQPKGKRKQSRKKKDATAA</sequence>
<keyword evidence="3" id="KW-1185">Reference proteome</keyword>
<gene>
    <name evidence="2" type="ORF">DFH07DRAFT_954080</name>
</gene>
<dbReference type="AlphaFoldDB" id="A0AAD7NQ35"/>
<dbReference type="EMBL" id="JARJLG010000024">
    <property type="protein sequence ID" value="KAJ7770258.1"/>
    <property type="molecule type" value="Genomic_DNA"/>
</dbReference>
<feature type="compositionally biased region" description="Low complexity" evidence="1">
    <location>
        <begin position="133"/>
        <end position="146"/>
    </location>
</feature>
<feature type="compositionally biased region" description="Basic residues" evidence="1">
    <location>
        <begin position="407"/>
        <end position="422"/>
    </location>
</feature>
<feature type="region of interest" description="Disordered" evidence="1">
    <location>
        <begin position="67"/>
        <end position="165"/>
    </location>
</feature>
<feature type="compositionally biased region" description="Low complexity" evidence="1">
    <location>
        <begin position="154"/>
        <end position="164"/>
    </location>
</feature>
<evidence type="ECO:0000256" key="1">
    <source>
        <dbReference type="SAM" id="MobiDB-lite"/>
    </source>
</evidence>
<organism evidence="2 3">
    <name type="scientific">Mycena maculata</name>
    <dbReference type="NCBI Taxonomy" id="230809"/>
    <lineage>
        <taxon>Eukaryota</taxon>
        <taxon>Fungi</taxon>
        <taxon>Dikarya</taxon>
        <taxon>Basidiomycota</taxon>
        <taxon>Agaricomycotina</taxon>
        <taxon>Agaricomycetes</taxon>
        <taxon>Agaricomycetidae</taxon>
        <taxon>Agaricales</taxon>
        <taxon>Marasmiineae</taxon>
        <taxon>Mycenaceae</taxon>
        <taxon>Mycena</taxon>
    </lineage>
</organism>